<reference evidence="2 3" key="1">
    <citation type="submission" date="2019-09" db="EMBL/GenBank/DDBJ databases">
        <title>Sulfurimonas gotlandica sp. nov., a chemoautotrophic and psychrotolerant epsilonproteobacterium isolated from a pelagic redoxcline, and an emended description of the genus Sulfurimonas.</title>
        <authorList>
            <person name="Wang S."/>
            <person name="Jiang L."/>
            <person name="Shao S."/>
        </authorList>
    </citation>
    <scope>NUCLEOTIDE SEQUENCE [LARGE SCALE GENOMIC DNA]</scope>
    <source>
        <strain evidence="2 3">GYSZ_1</strain>
    </source>
</reference>
<sequence>MANTSNIKHRFFSAFREIFVHHHGSLEFRAKIFALIVASFENTVYDEAEAYNLIKEYALKLYEDENRANLLVLTTKELVKKVYDDNGLNIDTLISNIQKELKIVPRYAKKIDVDALRPICLLTEDEETLAYQTRILDFLQNLKDETLQSKQEQIEKSEEGITSKFSNTK</sequence>
<name>A0A5P8NZY5_9BACT</name>
<evidence type="ECO:0000313" key="2">
    <source>
        <dbReference type="EMBL" id="QFR49009.1"/>
    </source>
</evidence>
<dbReference type="Proteomes" id="UP000326944">
    <property type="component" value="Chromosome"/>
</dbReference>
<organism evidence="2 3">
    <name type="scientific">Sulfurimonas lithotrophica</name>
    <dbReference type="NCBI Taxonomy" id="2590022"/>
    <lineage>
        <taxon>Bacteria</taxon>
        <taxon>Pseudomonadati</taxon>
        <taxon>Campylobacterota</taxon>
        <taxon>Epsilonproteobacteria</taxon>
        <taxon>Campylobacterales</taxon>
        <taxon>Sulfurimonadaceae</taxon>
        <taxon>Sulfurimonas</taxon>
    </lineage>
</organism>
<dbReference type="KEGG" id="sulg:FJR48_04430"/>
<feature type="region of interest" description="Disordered" evidence="1">
    <location>
        <begin position="150"/>
        <end position="169"/>
    </location>
</feature>
<proteinExistence type="predicted"/>
<evidence type="ECO:0000256" key="1">
    <source>
        <dbReference type="SAM" id="MobiDB-lite"/>
    </source>
</evidence>
<keyword evidence="3" id="KW-1185">Reference proteome</keyword>
<accession>A0A5P8NZY5</accession>
<feature type="compositionally biased region" description="Basic and acidic residues" evidence="1">
    <location>
        <begin position="150"/>
        <end position="161"/>
    </location>
</feature>
<gene>
    <name evidence="2" type="ORF">FJR48_04430</name>
</gene>
<evidence type="ECO:0000313" key="3">
    <source>
        <dbReference type="Proteomes" id="UP000326944"/>
    </source>
</evidence>
<dbReference type="EMBL" id="CP043617">
    <property type="protein sequence ID" value="QFR49009.1"/>
    <property type="molecule type" value="Genomic_DNA"/>
</dbReference>
<dbReference type="RefSeq" id="WP_152306952.1">
    <property type="nucleotide sequence ID" value="NZ_CP043617.1"/>
</dbReference>
<dbReference type="AlphaFoldDB" id="A0A5P8NZY5"/>
<protein>
    <submittedName>
        <fullName evidence="2">Uncharacterized protein</fullName>
    </submittedName>
</protein>
<dbReference type="OrthoDB" id="5372793at2"/>